<keyword evidence="1" id="KW-1133">Transmembrane helix</keyword>
<comment type="caution">
    <text evidence="2">The sequence shown here is derived from an EMBL/GenBank/DDBJ whole genome shotgun (WGS) entry which is preliminary data.</text>
</comment>
<protein>
    <submittedName>
        <fullName evidence="2">Uncharacterized protein</fullName>
    </submittedName>
</protein>
<dbReference type="EMBL" id="JAPWDQ010000001">
    <property type="protein sequence ID" value="KAJ5495141.1"/>
    <property type="molecule type" value="Genomic_DNA"/>
</dbReference>
<keyword evidence="3" id="KW-1185">Reference proteome</keyword>
<accession>A0A9W9XLC8</accession>
<dbReference type="AlphaFoldDB" id="A0A9W9XLC8"/>
<dbReference type="Proteomes" id="UP001148312">
    <property type="component" value="Unassembled WGS sequence"/>
</dbReference>
<reference evidence="2" key="1">
    <citation type="submission" date="2022-12" db="EMBL/GenBank/DDBJ databases">
        <authorList>
            <person name="Petersen C."/>
        </authorList>
    </citation>
    <scope>NUCLEOTIDE SEQUENCE</scope>
    <source>
        <strain evidence="2">IBT 30728</strain>
    </source>
</reference>
<evidence type="ECO:0000313" key="3">
    <source>
        <dbReference type="Proteomes" id="UP001148312"/>
    </source>
</evidence>
<name>A0A9W9XLC8_9EURO</name>
<keyword evidence="1" id="KW-0472">Membrane</keyword>
<gene>
    <name evidence="2" type="ORF">N7539_000257</name>
</gene>
<reference evidence="2" key="2">
    <citation type="journal article" date="2023" name="IMA Fungus">
        <title>Comparative genomic study of the Penicillium genus elucidates a diverse pangenome and 15 lateral gene transfer events.</title>
        <authorList>
            <person name="Petersen C."/>
            <person name="Sorensen T."/>
            <person name="Nielsen M.R."/>
            <person name="Sondergaard T.E."/>
            <person name="Sorensen J.L."/>
            <person name="Fitzpatrick D.A."/>
            <person name="Frisvad J.C."/>
            <person name="Nielsen K.L."/>
        </authorList>
    </citation>
    <scope>NUCLEOTIDE SEQUENCE</scope>
    <source>
        <strain evidence="2">IBT 30728</strain>
    </source>
</reference>
<sequence length="123" mass="14018">MTRGNPLSSPPLFFLNALPETSQVYGGQVLIYWRGFEIPGQGSNHALGFMPLHGQRPMPWLDYFMPAASVLAFFKVVYSHILRKLQRGGGSFGKDSMSRNYYPTFRTYTYYEEQAGHEKVLCV</sequence>
<evidence type="ECO:0000313" key="2">
    <source>
        <dbReference type="EMBL" id="KAJ5495141.1"/>
    </source>
</evidence>
<organism evidence="2 3">
    <name type="scientific">Penicillium diatomitis</name>
    <dbReference type="NCBI Taxonomy" id="2819901"/>
    <lineage>
        <taxon>Eukaryota</taxon>
        <taxon>Fungi</taxon>
        <taxon>Dikarya</taxon>
        <taxon>Ascomycota</taxon>
        <taxon>Pezizomycotina</taxon>
        <taxon>Eurotiomycetes</taxon>
        <taxon>Eurotiomycetidae</taxon>
        <taxon>Eurotiales</taxon>
        <taxon>Aspergillaceae</taxon>
        <taxon>Penicillium</taxon>
    </lineage>
</organism>
<dbReference type="RefSeq" id="XP_056794154.1">
    <property type="nucleotide sequence ID" value="XM_056929861.1"/>
</dbReference>
<keyword evidence="1" id="KW-0812">Transmembrane</keyword>
<evidence type="ECO:0000256" key="1">
    <source>
        <dbReference type="SAM" id="Phobius"/>
    </source>
</evidence>
<feature type="transmembrane region" description="Helical" evidence="1">
    <location>
        <begin position="60"/>
        <end position="78"/>
    </location>
</feature>
<proteinExistence type="predicted"/>
<dbReference type="GeneID" id="81620110"/>